<dbReference type="Proteomes" id="UP000887565">
    <property type="component" value="Unplaced"/>
</dbReference>
<evidence type="ECO:0000313" key="3">
    <source>
        <dbReference type="WBParaSite" id="nRc.2.0.1.t06066-RA"/>
    </source>
</evidence>
<evidence type="ECO:0000313" key="2">
    <source>
        <dbReference type="Proteomes" id="UP000887565"/>
    </source>
</evidence>
<name>A0A915HXP7_ROMCU</name>
<dbReference type="AlphaFoldDB" id="A0A915HXP7"/>
<feature type="transmembrane region" description="Helical" evidence="1">
    <location>
        <begin position="30"/>
        <end position="51"/>
    </location>
</feature>
<keyword evidence="1" id="KW-0812">Transmembrane</keyword>
<keyword evidence="1" id="KW-1133">Transmembrane helix</keyword>
<reference evidence="3" key="1">
    <citation type="submission" date="2022-11" db="UniProtKB">
        <authorList>
            <consortium name="WormBaseParasite"/>
        </authorList>
    </citation>
    <scope>IDENTIFICATION</scope>
</reference>
<sequence length="137" mass="15659">MLVKEIGLGTIVEVVSVRLIYALFLSHHPIMVMILTSFISITLTSLALFLADIPKFTHPTLGFETHGTDFSRRISTFKIIEQQTSVNEDYTKRFFRRFSSTYLRLKSRNSDNIDNLSRNCSAPKQSCYDSDALESSR</sequence>
<organism evidence="2 3">
    <name type="scientific">Romanomermis culicivorax</name>
    <name type="common">Nematode worm</name>
    <dbReference type="NCBI Taxonomy" id="13658"/>
    <lineage>
        <taxon>Eukaryota</taxon>
        <taxon>Metazoa</taxon>
        <taxon>Ecdysozoa</taxon>
        <taxon>Nematoda</taxon>
        <taxon>Enoplea</taxon>
        <taxon>Dorylaimia</taxon>
        <taxon>Mermithida</taxon>
        <taxon>Mermithoidea</taxon>
        <taxon>Mermithidae</taxon>
        <taxon>Romanomermis</taxon>
    </lineage>
</organism>
<keyword evidence="1" id="KW-0472">Membrane</keyword>
<proteinExistence type="predicted"/>
<evidence type="ECO:0000256" key="1">
    <source>
        <dbReference type="SAM" id="Phobius"/>
    </source>
</evidence>
<accession>A0A915HXP7</accession>
<keyword evidence="2" id="KW-1185">Reference proteome</keyword>
<protein>
    <submittedName>
        <fullName evidence="3">Uncharacterized protein</fullName>
    </submittedName>
</protein>
<dbReference type="WBParaSite" id="nRc.2.0.1.t06066-RA">
    <property type="protein sequence ID" value="nRc.2.0.1.t06066-RA"/>
    <property type="gene ID" value="nRc.2.0.1.g06066"/>
</dbReference>